<dbReference type="RefSeq" id="WP_183485665.1">
    <property type="nucleotide sequence ID" value="NZ_JBHUOV010000001.1"/>
</dbReference>
<dbReference type="EMBL" id="JBHUOV010000001">
    <property type="protein sequence ID" value="MFD2822662.1"/>
    <property type="molecule type" value="Genomic_DNA"/>
</dbReference>
<dbReference type="CDD" id="cd00586">
    <property type="entry name" value="4HBT"/>
    <property type="match status" value="1"/>
</dbReference>
<gene>
    <name evidence="3" type="ORF">ACFS5M_03215</name>
</gene>
<proteinExistence type="inferred from homology"/>
<sequence>MYTKQFEIRWSDVDANAHLANSAYTNFMSHTRMAFFIEKGFSMKSLREYNISPVVFYEHMYYFKEAFLGQPITVSLEVSGLSEDGMFFKFDHNFYNSKGENIAHCEMLGAWIDFKARKLTVLPKALLVIAEAFPKAEGYKVLTKEDTREKGKTPKNLVL</sequence>
<dbReference type="PANTHER" id="PTHR31793">
    <property type="entry name" value="4-HYDROXYBENZOYL-COA THIOESTERASE FAMILY MEMBER"/>
    <property type="match status" value="1"/>
</dbReference>
<organism evidence="3 4">
    <name type="scientific">Lacinutrix iliipiscaria</name>
    <dbReference type="NCBI Taxonomy" id="1230532"/>
    <lineage>
        <taxon>Bacteria</taxon>
        <taxon>Pseudomonadati</taxon>
        <taxon>Bacteroidota</taxon>
        <taxon>Flavobacteriia</taxon>
        <taxon>Flavobacteriales</taxon>
        <taxon>Flavobacteriaceae</taxon>
        <taxon>Lacinutrix</taxon>
    </lineage>
</organism>
<dbReference type="EC" id="3.1.2.-" evidence="3"/>
<keyword evidence="4" id="KW-1185">Reference proteome</keyword>
<protein>
    <submittedName>
        <fullName evidence="3">Acyl-CoA thioesterase</fullName>
        <ecNumber evidence="3">3.1.2.-</ecNumber>
    </submittedName>
</protein>
<evidence type="ECO:0000313" key="3">
    <source>
        <dbReference type="EMBL" id="MFD2822662.1"/>
    </source>
</evidence>
<accession>A0ABW5WJ40</accession>
<evidence type="ECO:0000313" key="4">
    <source>
        <dbReference type="Proteomes" id="UP001597533"/>
    </source>
</evidence>
<dbReference type="PANTHER" id="PTHR31793:SF27">
    <property type="entry name" value="NOVEL THIOESTERASE SUPERFAMILY DOMAIN AND SAPOSIN A-TYPE DOMAIN CONTAINING PROTEIN (0610012H03RIK)"/>
    <property type="match status" value="1"/>
</dbReference>
<dbReference type="InterPro" id="IPR050563">
    <property type="entry name" value="4-hydroxybenzoyl-CoA_TE"/>
</dbReference>
<dbReference type="SUPFAM" id="SSF54637">
    <property type="entry name" value="Thioesterase/thiol ester dehydrase-isomerase"/>
    <property type="match status" value="1"/>
</dbReference>
<dbReference type="Pfam" id="PF13279">
    <property type="entry name" value="4HBT_2"/>
    <property type="match status" value="1"/>
</dbReference>
<dbReference type="GO" id="GO:0016787">
    <property type="term" value="F:hydrolase activity"/>
    <property type="evidence" value="ECO:0007669"/>
    <property type="project" value="UniProtKB-KW"/>
</dbReference>
<evidence type="ECO:0000256" key="1">
    <source>
        <dbReference type="ARBA" id="ARBA00005953"/>
    </source>
</evidence>
<dbReference type="Proteomes" id="UP001597533">
    <property type="component" value="Unassembled WGS sequence"/>
</dbReference>
<dbReference type="InterPro" id="IPR029069">
    <property type="entry name" value="HotDog_dom_sf"/>
</dbReference>
<evidence type="ECO:0000256" key="2">
    <source>
        <dbReference type="ARBA" id="ARBA00022801"/>
    </source>
</evidence>
<reference evidence="4" key="1">
    <citation type="journal article" date="2019" name="Int. J. Syst. Evol. Microbiol.">
        <title>The Global Catalogue of Microorganisms (GCM) 10K type strain sequencing project: providing services to taxonomists for standard genome sequencing and annotation.</title>
        <authorList>
            <consortium name="The Broad Institute Genomics Platform"/>
            <consortium name="The Broad Institute Genome Sequencing Center for Infectious Disease"/>
            <person name="Wu L."/>
            <person name="Ma J."/>
        </authorList>
    </citation>
    <scope>NUCLEOTIDE SEQUENCE [LARGE SCALE GENOMIC DNA]</scope>
    <source>
        <strain evidence="4">KCTC 32141</strain>
    </source>
</reference>
<keyword evidence="2 3" id="KW-0378">Hydrolase</keyword>
<name>A0ABW5WJ40_9FLAO</name>
<comment type="caution">
    <text evidence="3">The sequence shown here is derived from an EMBL/GenBank/DDBJ whole genome shotgun (WGS) entry which is preliminary data.</text>
</comment>
<comment type="similarity">
    <text evidence="1">Belongs to the 4-hydroxybenzoyl-CoA thioesterase family.</text>
</comment>
<dbReference type="Gene3D" id="3.10.129.10">
    <property type="entry name" value="Hotdog Thioesterase"/>
    <property type="match status" value="1"/>
</dbReference>